<organism evidence="1 2">
    <name type="scientific">Gopherus agassizii</name>
    <name type="common">Agassiz's desert tortoise</name>
    <dbReference type="NCBI Taxonomy" id="38772"/>
    <lineage>
        <taxon>Eukaryota</taxon>
        <taxon>Metazoa</taxon>
        <taxon>Chordata</taxon>
        <taxon>Craniata</taxon>
        <taxon>Vertebrata</taxon>
        <taxon>Euteleostomi</taxon>
        <taxon>Archelosauria</taxon>
        <taxon>Testudinata</taxon>
        <taxon>Testudines</taxon>
        <taxon>Cryptodira</taxon>
        <taxon>Durocryptodira</taxon>
        <taxon>Testudinoidea</taxon>
        <taxon>Testudinidae</taxon>
        <taxon>Gopherus</taxon>
    </lineage>
</organism>
<reference evidence="1" key="3">
    <citation type="submission" date="2025-09" db="UniProtKB">
        <authorList>
            <consortium name="Ensembl"/>
        </authorList>
    </citation>
    <scope>IDENTIFICATION</scope>
</reference>
<dbReference type="Ensembl" id="ENSGAGT00000035283.1">
    <property type="protein sequence ID" value="ENSGAGP00000031116.1"/>
    <property type="gene ID" value="ENSGAGG00000022354.1"/>
</dbReference>
<evidence type="ECO:0000313" key="1">
    <source>
        <dbReference type="Ensembl" id="ENSGAGP00000031116.1"/>
    </source>
</evidence>
<reference evidence="1" key="2">
    <citation type="submission" date="2025-08" db="UniProtKB">
        <authorList>
            <consortium name="Ensembl"/>
        </authorList>
    </citation>
    <scope>IDENTIFICATION</scope>
</reference>
<accession>A0A452IT45</accession>
<evidence type="ECO:0000313" key="2">
    <source>
        <dbReference type="Proteomes" id="UP000291020"/>
    </source>
</evidence>
<proteinExistence type="predicted"/>
<sequence length="66" mass="7463">FADTELRHREIKLSQFPNSPFPSITLYPVQKSPVQFRTALFGVAPNIKAHGLPDDHVAPLQSLFLY</sequence>
<protein>
    <submittedName>
        <fullName evidence="1">Uncharacterized protein</fullName>
    </submittedName>
</protein>
<reference evidence="2" key="1">
    <citation type="journal article" date="2017" name="PLoS ONE">
        <title>The Agassiz's desert tortoise genome provides a resource for the conservation of a threatened species.</title>
        <authorList>
            <person name="Tollis M."/>
            <person name="DeNardo D.F."/>
            <person name="Cornelius J.A."/>
            <person name="Dolby G.A."/>
            <person name="Edwards T."/>
            <person name="Henen B.T."/>
            <person name="Karl A.E."/>
            <person name="Murphy R.W."/>
            <person name="Kusumi K."/>
        </authorList>
    </citation>
    <scope>NUCLEOTIDE SEQUENCE [LARGE SCALE GENOMIC DNA]</scope>
</reference>
<dbReference type="AlphaFoldDB" id="A0A452IT45"/>
<keyword evidence="2" id="KW-1185">Reference proteome</keyword>
<dbReference type="Proteomes" id="UP000291020">
    <property type="component" value="Unassembled WGS sequence"/>
</dbReference>
<name>A0A452IT45_9SAUR</name>